<gene>
    <name evidence="1" type="ORF">O0V09_18890</name>
</gene>
<sequence length="98" mass="10925">MKRDKQQWLTLINAQQESGLTIVAFCRDNNINHKHFYYHRSQSLKGPNPSPFIQAKLPAAKRTASDSDKLTLQCGNGQLQLSANVSAVWLASLMKALA</sequence>
<comment type="caution">
    <text evidence="1">The sequence shown here is derived from an EMBL/GenBank/DDBJ whole genome shotgun (WGS) entry which is preliminary data.</text>
</comment>
<evidence type="ECO:0000313" key="1">
    <source>
        <dbReference type="EMBL" id="MCZ0867267.1"/>
    </source>
</evidence>
<keyword evidence="2" id="KW-1185">Reference proteome</keyword>
<dbReference type="RefSeq" id="WP_268905502.1">
    <property type="nucleotide sequence ID" value="NZ_JAPTGG010000039.1"/>
</dbReference>
<name>A0A9J6RRQ4_9GAMM</name>
<proteinExistence type="predicted"/>
<dbReference type="EMBL" id="JAPTGG010000039">
    <property type="protein sequence ID" value="MCZ0867267.1"/>
    <property type="molecule type" value="Genomic_DNA"/>
</dbReference>
<reference evidence="1 2" key="1">
    <citation type="submission" date="2022-12" db="EMBL/GenBank/DDBJ databases">
        <title>Dasania phycosphaerae sp. nov., isolated from particulate material of the south coast of Korea.</title>
        <authorList>
            <person name="Jiang Y."/>
        </authorList>
    </citation>
    <scope>NUCLEOTIDE SEQUENCE [LARGE SCALE GENOMIC DNA]</scope>
    <source>
        <strain evidence="1 2">GY-19</strain>
    </source>
</reference>
<organism evidence="1 2">
    <name type="scientific">Dasania phycosphaerae</name>
    <dbReference type="NCBI Taxonomy" id="2950436"/>
    <lineage>
        <taxon>Bacteria</taxon>
        <taxon>Pseudomonadati</taxon>
        <taxon>Pseudomonadota</taxon>
        <taxon>Gammaproteobacteria</taxon>
        <taxon>Cellvibrionales</taxon>
        <taxon>Spongiibacteraceae</taxon>
        <taxon>Dasania</taxon>
    </lineage>
</organism>
<dbReference type="AlphaFoldDB" id="A0A9J6RRQ4"/>
<dbReference type="NCBIfam" id="NF047593">
    <property type="entry name" value="IS66_ISAeme5_TnpA"/>
    <property type="match status" value="1"/>
</dbReference>
<accession>A0A9J6RRQ4</accession>
<dbReference type="Proteomes" id="UP001069090">
    <property type="component" value="Unassembled WGS sequence"/>
</dbReference>
<protein>
    <recommendedName>
        <fullName evidence="3">Transposase</fullName>
    </recommendedName>
</protein>
<evidence type="ECO:0000313" key="2">
    <source>
        <dbReference type="Proteomes" id="UP001069090"/>
    </source>
</evidence>
<evidence type="ECO:0008006" key="3">
    <source>
        <dbReference type="Google" id="ProtNLM"/>
    </source>
</evidence>